<keyword evidence="3" id="KW-1185">Reference proteome</keyword>
<feature type="transmembrane region" description="Helical" evidence="1">
    <location>
        <begin position="12"/>
        <end position="33"/>
    </location>
</feature>
<keyword evidence="1" id="KW-0472">Membrane</keyword>
<sequence>MLQKLPLLQKLKLPYFFFLGWGIFWILSFILLLSKPGISSDNQIVTFESLPSLAEGGSFDLPDNKKFNWKEGQRLENLLTLEDLELTNITLNDILNKSDNTNANYTLNQFGYFQKANFGNLLNNVKGLRDYRVKQIPFVQNFLKSKGYNLSKVQNALLKNLVKKYPELNKLTFKNFDLSKYNLSSIPGLADTPLKQFSYWQSLKVSEVPALVKYPLNSLGIGGGFALVDLVLGKSEHPTNRSISGGYNVGFNKNCSHNCAQIELTGNFLVDGKQWISGKYQEVDGGSGCLAGKEPTGRHPYGPNFKVVVWNTNEATDMVETALFFRFCSLCGCSPYLVGPVPFKSYHVGEEIFVGL</sequence>
<organism evidence="2 3">
    <name type="scientific">Gloeothece verrucosa (strain PCC 7822)</name>
    <name type="common">Cyanothece sp. (strain PCC 7822)</name>
    <dbReference type="NCBI Taxonomy" id="497965"/>
    <lineage>
        <taxon>Bacteria</taxon>
        <taxon>Bacillati</taxon>
        <taxon>Cyanobacteriota</taxon>
        <taxon>Cyanophyceae</taxon>
        <taxon>Oscillatoriophycideae</taxon>
        <taxon>Chroococcales</taxon>
        <taxon>Aphanothecaceae</taxon>
        <taxon>Gloeothece</taxon>
        <taxon>Gloeothece verrucosa</taxon>
    </lineage>
</organism>
<evidence type="ECO:0000313" key="2">
    <source>
        <dbReference type="EMBL" id="ADN18464.1"/>
    </source>
</evidence>
<dbReference type="Proteomes" id="UP000008206">
    <property type="component" value="Plasmid Cy782203"/>
</dbReference>
<keyword evidence="2" id="KW-0614">Plasmid</keyword>
<keyword evidence="1" id="KW-1133">Transmembrane helix</keyword>
<evidence type="ECO:0000313" key="3">
    <source>
        <dbReference type="Proteomes" id="UP000008206"/>
    </source>
</evidence>
<protein>
    <submittedName>
        <fullName evidence="2">Uncharacterized protein</fullName>
    </submittedName>
</protein>
<dbReference type="AlphaFoldDB" id="E0UND4"/>
<dbReference type="RefSeq" id="WP_013325590.1">
    <property type="nucleotide sequence ID" value="NC_014502.1"/>
</dbReference>
<gene>
    <name evidence="2" type="ordered locus">Cyan7822_6810</name>
</gene>
<dbReference type="KEGG" id="cyj:Cyan7822_6810"/>
<dbReference type="EMBL" id="CP002201">
    <property type="protein sequence ID" value="ADN18464.1"/>
    <property type="molecule type" value="Genomic_DNA"/>
</dbReference>
<name>E0UND4_GLOV7</name>
<keyword evidence="1" id="KW-0812">Transmembrane</keyword>
<accession>E0UND4</accession>
<reference evidence="3" key="1">
    <citation type="journal article" date="2011" name="MBio">
        <title>Novel metabolic attributes of the genus Cyanothece, comprising a group of unicellular nitrogen-fixing Cyanobacteria.</title>
        <authorList>
            <person name="Bandyopadhyay A."/>
            <person name="Elvitigala T."/>
            <person name="Welsh E."/>
            <person name="Stockel J."/>
            <person name="Liberton M."/>
            <person name="Min H."/>
            <person name="Sherman L.A."/>
            <person name="Pakrasi H.B."/>
        </authorList>
    </citation>
    <scope>NUCLEOTIDE SEQUENCE [LARGE SCALE GENOMIC DNA]</scope>
    <source>
        <strain evidence="3">PCC 7822</strain>
        <plasmid evidence="3">Cy782203</plasmid>
    </source>
</reference>
<dbReference type="OrthoDB" id="415264at2"/>
<dbReference type="HOGENOM" id="CLU_046266_0_0_3"/>
<proteinExistence type="predicted"/>
<evidence type="ECO:0000256" key="1">
    <source>
        <dbReference type="SAM" id="Phobius"/>
    </source>
</evidence>
<geneLocation type="plasmid" evidence="2 3">
    <name>Cy782203</name>
</geneLocation>